<organism evidence="1 2">
    <name type="scientific">Liparis tanakae</name>
    <name type="common">Tanaka's snailfish</name>
    <dbReference type="NCBI Taxonomy" id="230148"/>
    <lineage>
        <taxon>Eukaryota</taxon>
        <taxon>Metazoa</taxon>
        <taxon>Chordata</taxon>
        <taxon>Craniata</taxon>
        <taxon>Vertebrata</taxon>
        <taxon>Euteleostomi</taxon>
        <taxon>Actinopterygii</taxon>
        <taxon>Neopterygii</taxon>
        <taxon>Teleostei</taxon>
        <taxon>Neoteleostei</taxon>
        <taxon>Acanthomorphata</taxon>
        <taxon>Eupercaria</taxon>
        <taxon>Perciformes</taxon>
        <taxon>Cottioidei</taxon>
        <taxon>Cottales</taxon>
        <taxon>Liparidae</taxon>
        <taxon>Liparis</taxon>
    </lineage>
</organism>
<accession>A0A4Z2IBK6</accession>
<proteinExistence type="predicted"/>
<dbReference type="Proteomes" id="UP000314294">
    <property type="component" value="Unassembled WGS sequence"/>
</dbReference>
<reference evidence="1 2" key="1">
    <citation type="submission" date="2019-03" db="EMBL/GenBank/DDBJ databases">
        <title>First draft genome of Liparis tanakae, snailfish: a comprehensive survey of snailfish specific genes.</title>
        <authorList>
            <person name="Kim W."/>
            <person name="Song I."/>
            <person name="Jeong J.-H."/>
            <person name="Kim D."/>
            <person name="Kim S."/>
            <person name="Ryu S."/>
            <person name="Song J.Y."/>
            <person name="Lee S.K."/>
        </authorList>
    </citation>
    <scope>NUCLEOTIDE SEQUENCE [LARGE SCALE GENOMIC DNA]</scope>
    <source>
        <tissue evidence="1">Muscle</tissue>
    </source>
</reference>
<evidence type="ECO:0000313" key="1">
    <source>
        <dbReference type="EMBL" id="TNN74724.1"/>
    </source>
</evidence>
<evidence type="ECO:0000313" key="2">
    <source>
        <dbReference type="Proteomes" id="UP000314294"/>
    </source>
</evidence>
<gene>
    <name evidence="1" type="ORF">EYF80_015042</name>
</gene>
<name>A0A4Z2IBK6_9TELE</name>
<protein>
    <submittedName>
        <fullName evidence="1">Uncharacterized protein</fullName>
    </submittedName>
</protein>
<keyword evidence="2" id="KW-1185">Reference proteome</keyword>
<dbReference type="EMBL" id="SRLO01000111">
    <property type="protein sequence ID" value="TNN74724.1"/>
    <property type="molecule type" value="Genomic_DNA"/>
</dbReference>
<comment type="caution">
    <text evidence="1">The sequence shown here is derived from an EMBL/GenBank/DDBJ whole genome shotgun (WGS) entry which is preliminary data.</text>
</comment>
<sequence>MALCCFQQMVELLGVKLLQGRQTGGVGHSSRRAGRAMMIISFRMSFVTKGSNRVSLGFQQRMAWMQVTKAP</sequence>
<dbReference type="AlphaFoldDB" id="A0A4Z2IBK6"/>